<reference evidence="4 5" key="1">
    <citation type="submission" date="2020-03" db="EMBL/GenBank/DDBJ databases">
        <authorList>
            <person name="Wang L."/>
            <person name="He N."/>
            <person name="Li Y."/>
            <person name="Fang Y."/>
            <person name="Zhang F."/>
        </authorList>
    </citation>
    <scope>NUCLEOTIDE SEQUENCE [LARGE SCALE GENOMIC DNA]</scope>
    <source>
        <strain evidence="4 5">36D10-4-7</strain>
    </source>
</reference>
<gene>
    <name evidence="4" type="ORF">HBH26_02655</name>
</gene>
<dbReference type="PANTHER" id="PTHR35149:SF1">
    <property type="entry name" value="DUF5655 DOMAIN-CONTAINING PROTEIN"/>
    <property type="match status" value="1"/>
</dbReference>
<dbReference type="EMBL" id="JAAVJH010000001">
    <property type="protein sequence ID" value="NJR77514.1"/>
    <property type="molecule type" value="Genomic_DNA"/>
</dbReference>
<name>A0ABX1CJF9_9SPHN</name>
<keyword evidence="5" id="KW-1185">Reference proteome</keyword>
<evidence type="ECO:0000313" key="5">
    <source>
        <dbReference type="Proteomes" id="UP000732399"/>
    </source>
</evidence>
<protein>
    <submittedName>
        <fullName evidence="4">DUF262 domain-containing protein</fullName>
    </submittedName>
</protein>
<dbReference type="Proteomes" id="UP000732399">
    <property type="component" value="Unassembled WGS sequence"/>
</dbReference>
<dbReference type="InterPro" id="IPR004919">
    <property type="entry name" value="GmrSD_N"/>
</dbReference>
<evidence type="ECO:0000256" key="1">
    <source>
        <dbReference type="SAM" id="MobiDB-lite"/>
    </source>
</evidence>
<organism evidence="4 5">
    <name type="scientific">Sphingomonas corticis</name>
    <dbReference type="NCBI Taxonomy" id="2722791"/>
    <lineage>
        <taxon>Bacteria</taxon>
        <taxon>Pseudomonadati</taxon>
        <taxon>Pseudomonadota</taxon>
        <taxon>Alphaproteobacteria</taxon>
        <taxon>Sphingomonadales</taxon>
        <taxon>Sphingomonadaceae</taxon>
        <taxon>Sphingomonas</taxon>
    </lineage>
</organism>
<dbReference type="InterPro" id="IPR011089">
    <property type="entry name" value="GmrSD_C"/>
</dbReference>
<dbReference type="RefSeq" id="WP_168133006.1">
    <property type="nucleotide sequence ID" value="NZ_JAAVJH010000001.1"/>
</dbReference>
<dbReference type="Pfam" id="PF03235">
    <property type="entry name" value="GmrSD_N"/>
    <property type="match status" value="1"/>
</dbReference>
<comment type="caution">
    <text evidence="4">The sequence shown here is derived from an EMBL/GenBank/DDBJ whole genome shotgun (WGS) entry which is preliminary data.</text>
</comment>
<proteinExistence type="predicted"/>
<dbReference type="Pfam" id="PF07510">
    <property type="entry name" value="GmrSD_C"/>
    <property type="match status" value="1"/>
</dbReference>
<evidence type="ECO:0000259" key="2">
    <source>
        <dbReference type="Pfam" id="PF03235"/>
    </source>
</evidence>
<evidence type="ECO:0000259" key="3">
    <source>
        <dbReference type="Pfam" id="PF07510"/>
    </source>
</evidence>
<dbReference type="PANTHER" id="PTHR35149">
    <property type="entry name" value="SLL5132 PROTEIN"/>
    <property type="match status" value="1"/>
</dbReference>
<sequence length="632" mass="71720">MDADDHKVEAVLKEDRRFIVPLYQRKYQWAEHRLLPFWEDVQAKAAEVLSGESRFEHYMGALILAPIDIGSQISKTPVVQVVDGQQRLTTFQLFLVALREVARRHGLADFIDHVNGYLFNNTKSKDTDPLTRYKLTPTPSDRELFHDLMELDHQAVTARYRHLFWGAGVPKNTPFPAFRAYVLFDRWIEEFVKTGPSDEAPPEDPLDEHAVEGGSSEDLAGERLEALLNAVLERLKLVVISLGENDDAQVIFETLNSKGEPLLAMDLVRNNIFHRAEKEGAKVEDLYRKLWDPLDDAWWREPAPNARPTRPRIDHFLAHALAAETGAKISMRELYAEYRSFALPKGKPRYPKVEDELRLLAHYAPLYETLEGRRQGDGDLAWFGRKMAAWQVTTVYPVAMQLGRDGVDRHARSTICRLLYSYLVRRALCDLTTKNLNNVFAGLASHFVENGVSVASFTAFFDGRDGDSSRFPDDEELRQGILTSDAYAIAPKSRLVDVLWELEVASRSTMAETAERPADLWIEHVMPQTWTAEWPFGDGVVHDGPYGTSTQAIARRAAIGTLGNLTLVTSGLNISAGNKSFSEKRAKFDVHTGLFLNKWFGKRMDWRETDISDRGEHLFELARTIWPPLTSA</sequence>
<feature type="domain" description="GmrSD restriction endonucleases N-terminal" evidence="2">
    <location>
        <begin position="10"/>
        <end position="273"/>
    </location>
</feature>
<accession>A0ABX1CJF9</accession>
<feature type="region of interest" description="Disordered" evidence="1">
    <location>
        <begin position="194"/>
        <end position="215"/>
    </location>
</feature>
<feature type="domain" description="GmrSD restriction endonucleases C-terminal" evidence="3">
    <location>
        <begin position="472"/>
        <end position="620"/>
    </location>
</feature>
<evidence type="ECO:0000313" key="4">
    <source>
        <dbReference type="EMBL" id="NJR77514.1"/>
    </source>
</evidence>